<gene>
    <name evidence="1" type="ORF">V2H45_15735</name>
</gene>
<evidence type="ECO:0008006" key="3">
    <source>
        <dbReference type="Google" id="ProtNLM"/>
    </source>
</evidence>
<organism evidence="1 2">
    <name type="scientific">Tumidithrix elongata BACA0141</name>
    <dbReference type="NCBI Taxonomy" id="2716417"/>
    <lineage>
        <taxon>Bacteria</taxon>
        <taxon>Bacillati</taxon>
        <taxon>Cyanobacteriota</taxon>
        <taxon>Cyanophyceae</taxon>
        <taxon>Pseudanabaenales</taxon>
        <taxon>Pseudanabaenaceae</taxon>
        <taxon>Tumidithrix</taxon>
        <taxon>Tumidithrix elongata</taxon>
    </lineage>
</organism>
<proteinExistence type="predicted"/>
<dbReference type="RefSeq" id="WP_330484623.1">
    <property type="nucleotide sequence ID" value="NZ_JAZBJZ010000067.1"/>
</dbReference>
<keyword evidence="2" id="KW-1185">Reference proteome</keyword>
<dbReference type="AlphaFoldDB" id="A0AAW9Q6D7"/>
<dbReference type="Proteomes" id="UP001333818">
    <property type="component" value="Unassembled WGS sequence"/>
</dbReference>
<evidence type="ECO:0000313" key="1">
    <source>
        <dbReference type="EMBL" id="MEE3718191.1"/>
    </source>
</evidence>
<comment type="caution">
    <text evidence="1">The sequence shown here is derived from an EMBL/GenBank/DDBJ whole genome shotgun (WGS) entry which is preliminary data.</text>
</comment>
<accession>A0AAW9Q6D7</accession>
<name>A0AAW9Q6D7_9CYAN</name>
<sequence length="84" mass="9191">MNQQLIQAIQELPSEVLPELASFVEYLKFKSTLPKLKSPSSSFLLGIAGLGSSGESDISDRDEEILAKEVSPLQGWSIKVETQI</sequence>
<evidence type="ECO:0000313" key="2">
    <source>
        <dbReference type="Proteomes" id="UP001333818"/>
    </source>
</evidence>
<dbReference type="EMBL" id="JAZBJZ010000067">
    <property type="protein sequence ID" value="MEE3718191.1"/>
    <property type="molecule type" value="Genomic_DNA"/>
</dbReference>
<reference evidence="1" key="1">
    <citation type="submission" date="2024-01" db="EMBL/GenBank/DDBJ databases">
        <title>Bank of Algae and Cyanobacteria of the Azores (BACA) strain genomes.</title>
        <authorList>
            <person name="Luz R."/>
            <person name="Cordeiro R."/>
            <person name="Fonseca A."/>
            <person name="Goncalves V."/>
        </authorList>
    </citation>
    <scope>NUCLEOTIDE SEQUENCE</scope>
    <source>
        <strain evidence="1">BACA0141</strain>
    </source>
</reference>
<protein>
    <recommendedName>
        <fullName evidence="3">DUF2281 domain-containing protein</fullName>
    </recommendedName>
</protein>